<evidence type="ECO:0000313" key="1">
    <source>
        <dbReference type="EMBL" id="KAK2651050.1"/>
    </source>
</evidence>
<organism evidence="1 2">
    <name type="scientific">Dipteronia dyeriana</name>
    <dbReference type="NCBI Taxonomy" id="168575"/>
    <lineage>
        <taxon>Eukaryota</taxon>
        <taxon>Viridiplantae</taxon>
        <taxon>Streptophyta</taxon>
        <taxon>Embryophyta</taxon>
        <taxon>Tracheophyta</taxon>
        <taxon>Spermatophyta</taxon>
        <taxon>Magnoliopsida</taxon>
        <taxon>eudicotyledons</taxon>
        <taxon>Gunneridae</taxon>
        <taxon>Pentapetalae</taxon>
        <taxon>rosids</taxon>
        <taxon>malvids</taxon>
        <taxon>Sapindales</taxon>
        <taxon>Sapindaceae</taxon>
        <taxon>Hippocastanoideae</taxon>
        <taxon>Acereae</taxon>
        <taxon>Dipteronia</taxon>
    </lineage>
</organism>
<keyword evidence="2" id="KW-1185">Reference proteome</keyword>
<reference evidence="1" key="1">
    <citation type="journal article" date="2023" name="Plant J.">
        <title>Genome sequences and population genomics provide insights into the demographic history, inbreeding, and mutation load of two 'living fossil' tree species of Dipteronia.</title>
        <authorList>
            <person name="Feng Y."/>
            <person name="Comes H.P."/>
            <person name="Chen J."/>
            <person name="Zhu S."/>
            <person name="Lu R."/>
            <person name="Zhang X."/>
            <person name="Li P."/>
            <person name="Qiu J."/>
            <person name="Olsen K.M."/>
            <person name="Qiu Y."/>
        </authorList>
    </citation>
    <scope>NUCLEOTIDE SEQUENCE</scope>
    <source>
        <strain evidence="1">KIB01</strain>
    </source>
</reference>
<dbReference type="PANTHER" id="PTHR47150">
    <property type="entry name" value="OS12G0169200 PROTEIN"/>
    <property type="match status" value="1"/>
</dbReference>
<accession>A0AAD9UBC3</accession>
<name>A0AAD9UBC3_9ROSI</name>
<dbReference type="AlphaFoldDB" id="A0AAD9UBC3"/>
<proteinExistence type="predicted"/>
<dbReference type="EMBL" id="JANJYI010000005">
    <property type="protein sequence ID" value="KAK2651050.1"/>
    <property type="molecule type" value="Genomic_DNA"/>
</dbReference>
<protein>
    <submittedName>
        <fullName evidence="1">Uncharacterized protein</fullName>
    </submittedName>
</protein>
<gene>
    <name evidence="1" type="ORF">Ddye_018539</name>
</gene>
<dbReference type="PANTHER" id="PTHR47150:SF5">
    <property type="entry name" value="OS07G0546750 PROTEIN"/>
    <property type="match status" value="1"/>
</dbReference>
<dbReference type="Proteomes" id="UP001280121">
    <property type="component" value="Unassembled WGS sequence"/>
</dbReference>
<comment type="caution">
    <text evidence="1">The sequence shown here is derived from an EMBL/GenBank/DDBJ whole genome shotgun (WGS) entry which is preliminary data.</text>
</comment>
<evidence type="ECO:0000313" key="2">
    <source>
        <dbReference type="Proteomes" id="UP001280121"/>
    </source>
</evidence>
<sequence>MTTAIRLLSYGYATDYCDEYLQIRETAVVESMKHFYDVVIALYESQYMRAPNTEDVARLLQEEYANGFPRMLRFRLYTLGMEELSNCLA</sequence>